<dbReference type="InterPro" id="IPR023286">
    <property type="entry name" value="ABATE_dom_sf"/>
</dbReference>
<protein>
    <submittedName>
        <fullName evidence="2">Putative stress-induced transcription regulator</fullName>
    </submittedName>
</protein>
<gene>
    <name evidence="2" type="ORF">SAMN04489764_0571</name>
</gene>
<dbReference type="OrthoDB" id="3531194at2"/>
<evidence type="ECO:0000313" key="3">
    <source>
        <dbReference type="Proteomes" id="UP000217103"/>
    </source>
</evidence>
<dbReference type="AlphaFoldDB" id="A0A1H1APD8"/>
<organism evidence="2 3">
    <name type="scientific">Thermostaphylospora chromogena</name>
    <dbReference type="NCBI Taxonomy" id="35622"/>
    <lineage>
        <taxon>Bacteria</taxon>
        <taxon>Bacillati</taxon>
        <taxon>Actinomycetota</taxon>
        <taxon>Actinomycetes</taxon>
        <taxon>Streptosporangiales</taxon>
        <taxon>Thermomonosporaceae</taxon>
        <taxon>Thermostaphylospora</taxon>
    </lineage>
</organism>
<evidence type="ECO:0000259" key="1">
    <source>
        <dbReference type="Pfam" id="PF11706"/>
    </source>
</evidence>
<dbReference type="Pfam" id="PF07336">
    <property type="entry name" value="ABATE"/>
    <property type="match status" value="1"/>
</dbReference>
<accession>A0A1H1APD8</accession>
<dbReference type="PANTHER" id="PTHR35525">
    <property type="entry name" value="BLL6575 PROTEIN"/>
    <property type="match status" value="1"/>
</dbReference>
<reference evidence="2 3" key="1">
    <citation type="submission" date="2016-10" db="EMBL/GenBank/DDBJ databases">
        <authorList>
            <person name="de Groot N.N."/>
        </authorList>
    </citation>
    <scope>NUCLEOTIDE SEQUENCE [LARGE SCALE GENOMIC DNA]</scope>
    <source>
        <strain evidence="2 3">DSM 43794</strain>
    </source>
</reference>
<feature type="domain" description="Zinc finger CGNR" evidence="1">
    <location>
        <begin position="130"/>
        <end position="172"/>
    </location>
</feature>
<evidence type="ECO:0000313" key="2">
    <source>
        <dbReference type="EMBL" id="SDQ41036.1"/>
    </source>
</evidence>
<dbReference type="EMBL" id="FNKK01000002">
    <property type="protein sequence ID" value="SDQ41036.1"/>
    <property type="molecule type" value="Genomic_DNA"/>
</dbReference>
<dbReference type="STRING" id="35622.SAMN04489764_0571"/>
<dbReference type="Pfam" id="PF11706">
    <property type="entry name" value="zf-CGNR"/>
    <property type="match status" value="1"/>
</dbReference>
<dbReference type="Proteomes" id="UP000217103">
    <property type="component" value="Unassembled WGS sequence"/>
</dbReference>
<dbReference type="Gene3D" id="1.10.3300.10">
    <property type="entry name" value="Jann2411-like domain"/>
    <property type="match status" value="1"/>
</dbReference>
<proteinExistence type="predicted"/>
<dbReference type="InterPro" id="IPR021005">
    <property type="entry name" value="Znf_CGNR"/>
</dbReference>
<dbReference type="RefSeq" id="WP_093257511.1">
    <property type="nucleotide sequence ID" value="NZ_FNKK01000002.1"/>
</dbReference>
<name>A0A1H1APD8_9ACTN</name>
<sequence>MDLTSYAALAVLLINSPERLNDLAGVTSLLAEAGHEPHGRKVTRTDLEALRDLREELIAIFEAAEEGREHDAIDRVNSLLILHPVHPQISGHDGQPWHLHLTEGGRLADQYAVGAVMGLAALVTDFGLDRLGLCQAAPCRRAYLDTSSNRSRRYCSERCASRANVAAYRARKRKVPVAG</sequence>
<dbReference type="SUPFAM" id="SSF160904">
    <property type="entry name" value="Jann2411-like"/>
    <property type="match status" value="1"/>
</dbReference>
<keyword evidence="3" id="KW-1185">Reference proteome</keyword>
<dbReference type="PANTHER" id="PTHR35525:SF3">
    <property type="entry name" value="BLL6575 PROTEIN"/>
    <property type="match status" value="1"/>
</dbReference>
<dbReference type="InterPro" id="IPR010852">
    <property type="entry name" value="ABATE"/>
</dbReference>